<keyword evidence="4" id="KW-1185">Reference proteome</keyword>
<evidence type="ECO:0000313" key="3">
    <source>
        <dbReference type="Proteomes" id="UP000325933"/>
    </source>
</evidence>
<dbReference type="AlphaFoldDB" id="A0A5J5I2V3"/>
<evidence type="ECO:0000313" key="2">
    <source>
        <dbReference type="EMBL" id="KAA9029256.1"/>
    </source>
</evidence>
<name>A0A5J5I2V3_9SPHN</name>
<evidence type="ECO:0000313" key="4">
    <source>
        <dbReference type="Proteomes" id="UP000326364"/>
    </source>
</evidence>
<dbReference type="RefSeq" id="WP_120251115.1">
    <property type="nucleotide sequence ID" value="NZ_JBNNIY010000008.1"/>
</dbReference>
<dbReference type="EMBL" id="VYQA01000008">
    <property type="protein sequence ID" value="KAA9029256.1"/>
    <property type="molecule type" value="Genomic_DNA"/>
</dbReference>
<dbReference type="Proteomes" id="UP000325933">
    <property type="component" value="Unassembled WGS sequence"/>
</dbReference>
<dbReference type="Proteomes" id="UP000326364">
    <property type="component" value="Unassembled WGS sequence"/>
</dbReference>
<dbReference type="SUPFAM" id="SSF51182">
    <property type="entry name" value="RmlC-like cupins"/>
    <property type="match status" value="1"/>
</dbReference>
<dbReference type="EMBL" id="VYQB01000010">
    <property type="protein sequence ID" value="KAA9015292.1"/>
    <property type="molecule type" value="Genomic_DNA"/>
</dbReference>
<dbReference type="InterPro" id="IPR014710">
    <property type="entry name" value="RmlC-like_jellyroll"/>
</dbReference>
<protein>
    <submittedName>
        <fullName evidence="2">Uncharacterized protein</fullName>
    </submittedName>
</protein>
<dbReference type="InterPro" id="IPR011051">
    <property type="entry name" value="RmlC_Cupin_sf"/>
</dbReference>
<evidence type="ECO:0000313" key="1">
    <source>
        <dbReference type="EMBL" id="KAA9015292.1"/>
    </source>
</evidence>
<gene>
    <name evidence="2" type="ORF">F4U95_12055</name>
    <name evidence="1" type="ORF">F4U96_13885</name>
</gene>
<accession>A0A5J5I2V3</accession>
<comment type="caution">
    <text evidence="2">The sequence shown here is derived from an EMBL/GenBank/DDBJ whole genome shotgun (WGS) entry which is preliminary data.</text>
</comment>
<proteinExistence type="predicted"/>
<organism evidence="2 3">
    <name type="scientific">Sphingobium limneticum</name>
    <dbReference type="NCBI Taxonomy" id="1007511"/>
    <lineage>
        <taxon>Bacteria</taxon>
        <taxon>Pseudomonadati</taxon>
        <taxon>Pseudomonadota</taxon>
        <taxon>Alphaproteobacteria</taxon>
        <taxon>Sphingomonadales</taxon>
        <taxon>Sphingomonadaceae</taxon>
        <taxon>Sphingobium</taxon>
    </lineage>
</organism>
<reference evidence="3 4" key="1">
    <citation type="submission" date="2019-09" db="EMBL/GenBank/DDBJ databases">
        <authorList>
            <person name="Feng G."/>
        </authorList>
    </citation>
    <scope>NUCLEOTIDE SEQUENCE [LARGE SCALE GENOMIC DNA]</scope>
    <source>
        <strain evidence="2 3">KACC 19283</strain>
        <strain evidence="1 4">KACC 19284</strain>
    </source>
</reference>
<sequence length="110" mass="12032">MISHRHAASLGVSELGWIRARHHFCFAGAQNVDLVNWGALRAVNHNILVPNAATTPVTHYGTEVIHIVESGAIDFVRLNGEATRVRSGQRPRSSPACAIRAYIACIVPRR</sequence>
<dbReference type="Gene3D" id="2.60.120.10">
    <property type="entry name" value="Jelly Rolls"/>
    <property type="match status" value="1"/>
</dbReference>